<sequence>MASTHDLDGAEAFDPIDIVESIAARHDWEFDRIADDQITMSVEGQWRTYALTLAWSSADEMLRLISTFEMEPPEDRLPQLYELLNLTNDQCWAGAFTYWADQRLMVWRYGLALDGGQVADPEQIARMISAAVSAAERFYPAFQLATWGRRTVDSSMKIAICEAYGRA</sequence>
<dbReference type="InterPro" id="IPR019660">
    <property type="entry name" value="Put_sensory_transdc_reg_YbjN"/>
</dbReference>
<reference evidence="1" key="1">
    <citation type="submission" date="2013-03" db="EMBL/GenBank/DDBJ databases">
        <title>Genome Sequence of the Profundibacterium mesophilum strain KAUST100406-0324T from Red Sea, a novel genus in the family Rhodobacteraceae.</title>
        <authorList>
            <person name="Essack M."/>
            <person name="Alam I."/>
            <person name="Lafi F."/>
            <person name="Alawi W."/>
            <person name="Kamanu F."/>
            <person name="Al-Suwailem A."/>
            <person name="Lee O.O."/>
            <person name="Xu Y."/>
            <person name="Bajic V."/>
            <person name="Qian P.-Y."/>
            <person name="Archer J."/>
        </authorList>
    </citation>
    <scope>NUCLEOTIDE SEQUENCE</scope>
    <source>
        <strain evidence="1">KAUST100406-0324</strain>
    </source>
</reference>
<dbReference type="OrthoDB" id="9792176at2"/>
<evidence type="ECO:0000313" key="2">
    <source>
        <dbReference type="Proteomes" id="UP000698242"/>
    </source>
</evidence>
<protein>
    <recommendedName>
        <fullName evidence="3">Diacylglyceryl transferase</fullName>
    </recommendedName>
</protein>
<dbReference type="Pfam" id="PF10722">
    <property type="entry name" value="YbjN"/>
    <property type="match status" value="1"/>
</dbReference>
<dbReference type="Proteomes" id="UP000698242">
    <property type="component" value="Unassembled WGS sequence"/>
</dbReference>
<evidence type="ECO:0008006" key="3">
    <source>
        <dbReference type="Google" id="ProtNLM"/>
    </source>
</evidence>
<organism evidence="1 2">
    <name type="scientific">Profundibacterium mesophilum KAUST100406-0324</name>
    <dbReference type="NCBI Taxonomy" id="1037889"/>
    <lineage>
        <taxon>Bacteria</taxon>
        <taxon>Pseudomonadati</taxon>
        <taxon>Pseudomonadota</taxon>
        <taxon>Alphaproteobacteria</taxon>
        <taxon>Rhodobacterales</taxon>
        <taxon>Roseobacteraceae</taxon>
        <taxon>Profundibacterium</taxon>
    </lineage>
</organism>
<accession>A0A921TDS1</accession>
<proteinExistence type="predicted"/>
<gene>
    <name evidence="1" type="ORF">PMES_01353</name>
</gene>
<keyword evidence="2" id="KW-1185">Reference proteome</keyword>
<comment type="caution">
    <text evidence="1">The sequence shown here is derived from an EMBL/GenBank/DDBJ whole genome shotgun (WGS) entry which is preliminary data.</text>
</comment>
<dbReference type="AlphaFoldDB" id="A0A921TDS1"/>
<dbReference type="RefSeq" id="WP_159964739.1">
    <property type="nucleotide sequence ID" value="NZ_APKE01000014.1"/>
</dbReference>
<evidence type="ECO:0000313" key="1">
    <source>
        <dbReference type="EMBL" id="KAF0676621.1"/>
    </source>
</evidence>
<dbReference type="EMBL" id="APKE01000014">
    <property type="protein sequence ID" value="KAF0676621.1"/>
    <property type="molecule type" value="Genomic_DNA"/>
</dbReference>
<dbReference type="CDD" id="cd17033">
    <property type="entry name" value="DR1245-like"/>
    <property type="match status" value="1"/>
</dbReference>
<name>A0A921TDS1_9RHOB</name>